<protein>
    <submittedName>
        <fullName evidence="5">D-alanine--D-alanine ligase</fullName>
        <ecNumber evidence="5">6.3.2.4</ecNumber>
    </submittedName>
</protein>
<dbReference type="InterPro" id="IPR011095">
    <property type="entry name" value="Dala_Dala_lig_C"/>
</dbReference>
<dbReference type="Pfam" id="PF07478">
    <property type="entry name" value="Dala_Dala_lig_C"/>
    <property type="match status" value="1"/>
</dbReference>
<evidence type="ECO:0000256" key="1">
    <source>
        <dbReference type="ARBA" id="ARBA00010871"/>
    </source>
</evidence>
<reference evidence="5 6" key="1">
    <citation type="submission" date="2015-09" db="EMBL/GenBank/DDBJ databases">
        <authorList>
            <consortium name="Pathogen Informatics"/>
        </authorList>
    </citation>
    <scope>NUCLEOTIDE SEQUENCE [LARGE SCALE GENOMIC DNA]</scope>
    <source>
        <strain evidence="5 6">2789STDY5834911</strain>
    </source>
</reference>
<evidence type="ECO:0000313" key="6">
    <source>
        <dbReference type="Proteomes" id="UP000095712"/>
    </source>
</evidence>
<sequence length="345" mass="39922">MRLLILATTKFAPTYNEKLISQINYFNSFDNMKADIFIDASLVEIEKMLSTSQYDLIYPTTVFDYSNDGSSIISFNSYLYKLLEYYNINYIGSPLFSHLLLNDKALTNLESGMGLPNQIVTRQAWIANRKSVEKKLLTFKLPAIVKPNTLAASLGIDESSIIWNTDDFGKIIDQRFQSFPHLTEILIESYLNDATEYTVSITGNTGRYLFNVSKLKSKTQHHALHSYNSKLTISEKRDFTYVIEDNRGVLYELQKHTEQLFEQMHLRDMARFDYLQDKNGKLYLIDANSLPALSNNYLYEYISTGRLRLEQLLLLICLVAQKRIGLKINTKLLEEYPVEIVRVLF</sequence>
<organism evidence="5 6">
    <name type="scientific">Blautia wexlerae</name>
    <dbReference type="NCBI Taxonomy" id="418240"/>
    <lineage>
        <taxon>Bacteria</taxon>
        <taxon>Bacillati</taxon>
        <taxon>Bacillota</taxon>
        <taxon>Clostridia</taxon>
        <taxon>Lachnospirales</taxon>
        <taxon>Lachnospiraceae</taxon>
        <taxon>Blautia</taxon>
    </lineage>
</organism>
<dbReference type="PANTHER" id="PTHR23132">
    <property type="entry name" value="D-ALANINE--D-ALANINE LIGASE"/>
    <property type="match status" value="1"/>
</dbReference>
<dbReference type="Gene3D" id="3.30.1490.20">
    <property type="entry name" value="ATP-grasp fold, A domain"/>
    <property type="match status" value="1"/>
</dbReference>
<dbReference type="AlphaFoldDB" id="A0A174SN51"/>
<keyword evidence="3" id="KW-0067">ATP-binding</keyword>
<keyword evidence="2 5" id="KW-0436">Ligase</keyword>
<dbReference type="Gene3D" id="3.30.470.20">
    <property type="entry name" value="ATP-grasp fold, B domain"/>
    <property type="match status" value="1"/>
</dbReference>
<accession>A0A174SN51</accession>
<feature type="domain" description="ATP-grasp" evidence="4">
    <location>
        <begin position="105"/>
        <end position="317"/>
    </location>
</feature>
<gene>
    <name evidence="5" type="primary">ddl_2</name>
    <name evidence="5" type="ORF">ERS852523_03457</name>
</gene>
<dbReference type="GO" id="GO:0008716">
    <property type="term" value="F:D-alanine-D-alanine ligase activity"/>
    <property type="evidence" value="ECO:0007669"/>
    <property type="project" value="UniProtKB-EC"/>
</dbReference>
<evidence type="ECO:0000259" key="4">
    <source>
        <dbReference type="PROSITE" id="PS50975"/>
    </source>
</evidence>
<dbReference type="PANTHER" id="PTHR23132:SF23">
    <property type="entry name" value="D-ALANINE--D-ALANINE LIGASE B"/>
    <property type="match status" value="1"/>
</dbReference>
<dbReference type="InterPro" id="IPR011761">
    <property type="entry name" value="ATP-grasp"/>
</dbReference>
<evidence type="ECO:0000256" key="2">
    <source>
        <dbReference type="ARBA" id="ARBA00022598"/>
    </source>
</evidence>
<dbReference type="OrthoDB" id="9813261at2"/>
<keyword evidence="3" id="KW-0547">Nucleotide-binding</keyword>
<dbReference type="GO" id="GO:0005524">
    <property type="term" value="F:ATP binding"/>
    <property type="evidence" value="ECO:0007669"/>
    <property type="project" value="UniProtKB-UniRule"/>
</dbReference>
<name>A0A174SN51_9FIRM</name>
<dbReference type="EMBL" id="CZAW01000050">
    <property type="protein sequence ID" value="CUP96855.1"/>
    <property type="molecule type" value="Genomic_DNA"/>
</dbReference>
<dbReference type="PROSITE" id="PS50975">
    <property type="entry name" value="ATP_GRASP"/>
    <property type="match status" value="1"/>
</dbReference>
<dbReference type="RefSeq" id="WP_055153137.1">
    <property type="nucleotide sequence ID" value="NZ_AP031426.1"/>
</dbReference>
<evidence type="ECO:0000256" key="3">
    <source>
        <dbReference type="PROSITE-ProRule" id="PRU00409"/>
    </source>
</evidence>
<comment type="similarity">
    <text evidence="1">Belongs to the D-alanine--D-alanine ligase family.</text>
</comment>
<dbReference type="Proteomes" id="UP000095712">
    <property type="component" value="Unassembled WGS sequence"/>
</dbReference>
<dbReference type="EC" id="6.3.2.4" evidence="5"/>
<dbReference type="GO" id="GO:0046872">
    <property type="term" value="F:metal ion binding"/>
    <property type="evidence" value="ECO:0007669"/>
    <property type="project" value="InterPro"/>
</dbReference>
<proteinExistence type="inferred from homology"/>
<dbReference type="SUPFAM" id="SSF56059">
    <property type="entry name" value="Glutathione synthetase ATP-binding domain-like"/>
    <property type="match status" value="1"/>
</dbReference>
<evidence type="ECO:0000313" key="5">
    <source>
        <dbReference type="EMBL" id="CUP96855.1"/>
    </source>
</evidence>
<dbReference type="InterPro" id="IPR013815">
    <property type="entry name" value="ATP_grasp_subdomain_1"/>
</dbReference>